<reference evidence="1" key="1">
    <citation type="submission" date="2020-05" db="EMBL/GenBank/DDBJ databases">
        <authorList>
            <person name="Chiriac C."/>
            <person name="Salcher M."/>
            <person name="Ghai R."/>
            <person name="Kavagutti S V."/>
        </authorList>
    </citation>
    <scope>NUCLEOTIDE SEQUENCE</scope>
</reference>
<sequence>MFHHDAGHVGRRHVGSCKTVGIDLALAAFAVVILPREQQFAHVFRAHATTEVLTKAVWRTKATLKFTEESLVSDQLLRLELVFLFRTVGVGAERPLFALGRRIVRRLDLVCEQLPNLTQTHPLIVVVSLGVVDVGGQSLCQIGDLLLALVGRELLDVDVETVRPDEILIAEVGL</sequence>
<gene>
    <name evidence="1" type="ORF">UFOPK3522_01354</name>
</gene>
<organism evidence="1">
    <name type="scientific">freshwater metagenome</name>
    <dbReference type="NCBI Taxonomy" id="449393"/>
    <lineage>
        <taxon>unclassified sequences</taxon>
        <taxon>metagenomes</taxon>
        <taxon>ecological metagenomes</taxon>
    </lineage>
</organism>
<name>A0A6J6A3Q9_9ZZZZ</name>
<proteinExistence type="predicted"/>
<protein>
    <submittedName>
        <fullName evidence="1">Unannotated protein</fullName>
    </submittedName>
</protein>
<accession>A0A6J6A3Q9</accession>
<evidence type="ECO:0000313" key="1">
    <source>
        <dbReference type="EMBL" id="CAB4346403.1"/>
    </source>
</evidence>
<dbReference type="AlphaFoldDB" id="A0A6J6A3Q9"/>
<dbReference type="EMBL" id="CAESAO010000142">
    <property type="protein sequence ID" value="CAB4346403.1"/>
    <property type="molecule type" value="Genomic_DNA"/>
</dbReference>